<name>A0A420J616_9PEZI</name>
<sequence>MLKIPRYFGIVGDEDVDQENNIEFARCTAKELQNRERCPSANEALA</sequence>
<proteinExistence type="predicted"/>
<dbReference type="AlphaFoldDB" id="A0A420J616"/>
<organism evidence="1 2">
    <name type="scientific">Golovinomyces cichoracearum</name>
    <dbReference type="NCBI Taxonomy" id="62708"/>
    <lineage>
        <taxon>Eukaryota</taxon>
        <taxon>Fungi</taxon>
        <taxon>Dikarya</taxon>
        <taxon>Ascomycota</taxon>
        <taxon>Pezizomycotina</taxon>
        <taxon>Leotiomycetes</taxon>
        <taxon>Erysiphales</taxon>
        <taxon>Erysiphaceae</taxon>
        <taxon>Golovinomyces</taxon>
    </lineage>
</organism>
<comment type="caution">
    <text evidence="1">The sequence shown here is derived from an EMBL/GenBank/DDBJ whole genome shotgun (WGS) entry which is preliminary data.</text>
</comment>
<evidence type="ECO:0000313" key="1">
    <source>
        <dbReference type="EMBL" id="RKF82226.1"/>
    </source>
</evidence>
<dbReference type="EMBL" id="MCBR01001709">
    <property type="protein sequence ID" value="RKF82226.1"/>
    <property type="molecule type" value="Genomic_DNA"/>
</dbReference>
<reference evidence="1 2" key="1">
    <citation type="journal article" date="2018" name="BMC Genomics">
        <title>Comparative genome analyses reveal sequence features reflecting distinct modes of host-adaptation between dicot and monocot powdery mildew.</title>
        <authorList>
            <person name="Wu Y."/>
            <person name="Ma X."/>
            <person name="Pan Z."/>
            <person name="Kale S.D."/>
            <person name="Song Y."/>
            <person name="King H."/>
            <person name="Zhang Q."/>
            <person name="Presley C."/>
            <person name="Deng X."/>
            <person name="Wei C.I."/>
            <person name="Xiao S."/>
        </authorList>
    </citation>
    <scope>NUCLEOTIDE SEQUENCE [LARGE SCALE GENOMIC DNA]</scope>
    <source>
        <strain evidence="1">UCSC1</strain>
    </source>
</reference>
<dbReference type="Proteomes" id="UP000285405">
    <property type="component" value="Unassembled WGS sequence"/>
</dbReference>
<protein>
    <submittedName>
        <fullName evidence="1">Uncharacterized protein</fullName>
    </submittedName>
</protein>
<evidence type="ECO:0000313" key="2">
    <source>
        <dbReference type="Proteomes" id="UP000285405"/>
    </source>
</evidence>
<accession>A0A420J616</accession>
<gene>
    <name evidence="1" type="ORF">GcC1_017025</name>
</gene>